<keyword evidence="1" id="KW-0812">Transmembrane</keyword>
<gene>
    <name evidence="2" type="ORF">TCM_005595</name>
</gene>
<evidence type="ECO:0000313" key="2">
    <source>
        <dbReference type="EMBL" id="EOX96326.1"/>
    </source>
</evidence>
<protein>
    <submittedName>
        <fullName evidence="2">Uncharacterized protein</fullName>
    </submittedName>
</protein>
<dbReference type="AlphaFoldDB" id="A0A061DW85"/>
<dbReference type="EMBL" id="CM001879">
    <property type="protein sequence ID" value="EOX96326.1"/>
    <property type="molecule type" value="Genomic_DNA"/>
</dbReference>
<keyword evidence="1" id="KW-1133">Transmembrane helix</keyword>
<dbReference type="Proteomes" id="UP000026915">
    <property type="component" value="Chromosome 1"/>
</dbReference>
<sequence length="173" mass="20024">MGNDDSTNHHSQSSLFFPIDRENEEELNCCIKFHAVIVFFVSTSCTLLQTKYQGRDQTPFNTHYCHMLAFFVNLCIYVVALVSEMNLPATSTSSRLILNAISQFSGALASVMLLLILVPLIGWLTFALWIVCFVRIIKKCYPQFVRWFNHVKFDMFEIWRSVLSRHVTEEENS</sequence>
<feature type="transmembrane region" description="Helical" evidence="1">
    <location>
        <begin position="107"/>
        <end position="137"/>
    </location>
</feature>
<dbReference type="PANTHER" id="PTHR34115:SF13">
    <property type="entry name" value="RPB1A"/>
    <property type="match status" value="1"/>
</dbReference>
<dbReference type="Gramene" id="EOX96326">
    <property type="protein sequence ID" value="EOX96326"/>
    <property type="gene ID" value="TCM_005595"/>
</dbReference>
<dbReference type="HOGENOM" id="CLU_1550300_0_0_1"/>
<evidence type="ECO:0000313" key="3">
    <source>
        <dbReference type="Proteomes" id="UP000026915"/>
    </source>
</evidence>
<keyword evidence="3" id="KW-1185">Reference proteome</keyword>
<proteinExistence type="predicted"/>
<accession>A0A061DW85</accession>
<feature type="transmembrane region" description="Helical" evidence="1">
    <location>
        <begin position="68"/>
        <end position="87"/>
    </location>
</feature>
<name>A0A061DW85_THECC</name>
<dbReference type="OMA" id="NTHYCHM"/>
<dbReference type="InterPro" id="IPR053258">
    <property type="entry name" value="Ca-permeable_cation_channel"/>
</dbReference>
<keyword evidence="1" id="KW-0472">Membrane</keyword>
<evidence type="ECO:0000256" key="1">
    <source>
        <dbReference type="SAM" id="Phobius"/>
    </source>
</evidence>
<reference evidence="2 3" key="1">
    <citation type="journal article" date="2013" name="Genome Biol.">
        <title>The genome sequence of the most widely cultivated cacao type and its use to identify candidate genes regulating pod color.</title>
        <authorList>
            <person name="Motamayor J.C."/>
            <person name="Mockaitis K."/>
            <person name="Schmutz J."/>
            <person name="Haiminen N."/>
            <person name="Iii D.L."/>
            <person name="Cornejo O."/>
            <person name="Findley S.D."/>
            <person name="Zheng P."/>
            <person name="Utro F."/>
            <person name="Royaert S."/>
            <person name="Saski C."/>
            <person name="Jenkins J."/>
            <person name="Podicheti R."/>
            <person name="Zhao M."/>
            <person name="Scheffler B.E."/>
            <person name="Stack J.C."/>
            <person name="Feltus F.A."/>
            <person name="Mustiga G.M."/>
            <person name="Amores F."/>
            <person name="Phillips W."/>
            <person name="Marelli J.P."/>
            <person name="May G.D."/>
            <person name="Shapiro H."/>
            <person name="Ma J."/>
            <person name="Bustamante C.D."/>
            <person name="Schnell R.J."/>
            <person name="Main D."/>
            <person name="Gilbert D."/>
            <person name="Parida L."/>
            <person name="Kuhn D.N."/>
        </authorList>
    </citation>
    <scope>NUCLEOTIDE SEQUENCE [LARGE SCALE GENOMIC DNA]</scope>
    <source>
        <strain evidence="3">cv. Matina 1-6</strain>
    </source>
</reference>
<dbReference type="eggNOG" id="ENOG502SG15">
    <property type="taxonomic scope" value="Eukaryota"/>
</dbReference>
<organism evidence="2 3">
    <name type="scientific">Theobroma cacao</name>
    <name type="common">Cacao</name>
    <name type="synonym">Cocoa</name>
    <dbReference type="NCBI Taxonomy" id="3641"/>
    <lineage>
        <taxon>Eukaryota</taxon>
        <taxon>Viridiplantae</taxon>
        <taxon>Streptophyta</taxon>
        <taxon>Embryophyta</taxon>
        <taxon>Tracheophyta</taxon>
        <taxon>Spermatophyta</taxon>
        <taxon>Magnoliopsida</taxon>
        <taxon>eudicotyledons</taxon>
        <taxon>Gunneridae</taxon>
        <taxon>Pentapetalae</taxon>
        <taxon>rosids</taxon>
        <taxon>malvids</taxon>
        <taxon>Malvales</taxon>
        <taxon>Malvaceae</taxon>
        <taxon>Byttnerioideae</taxon>
        <taxon>Theobroma</taxon>
    </lineage>
</organism>
<dbReference type="InParanoid" id="A0A061DW85"/>
<dbReference type="PANTHER" id="PTHR34115">
    <property type="entry name" value="PROTEIN, PUTATIVE-RELATED"/>
    <property type="match status" value="1"/>
</dbReference>